<feature type="compositionally biased region" description="Low complexity" evidence="1">
    <location>
        <begin position="123"/>
        <end position="145"/>
    </location>
</feature>
<keyword evidence="3" id="KW-1185">Reference proteome</keyword>
<comment type="caution">
    <text evidence="2">The sequence shown here is derived from an EMBL/GenBank/DDBJ whole genome shotgun (WGS) entry which is preliminary data.</text>
</comment>
<feature type="region of interest" description="Disordered" evidence="1">
    <location>
        <begin position="120"/>
        <end position="145"/>
    </location>
</feature>
<evidence type="ECO:0000256" key="1">
    <source>
        <dbReference type="SAM" id="MobiDB-lite"/>
    </source>
</evidence>
<dbReference type="AlphaFoldDB" id="A0AAD5VK74"/>
<dbReference type="Proteomes" id="UP001213000">
    <property type="component" value="Unassembled WGS sequence"/>
</dbReference>
<gene>
    <name evidence="2" type="ORF">NP233_g9956</name>
</gene>
<reference evidence="2" key="1">
    <citation type="submission" date="2022-07" db="EMBL/GenBank/DDBJ databases">
        <title>Genome Sequence of Leucocoprinus birnbaumii.</title>
        <authorList>
            <person name="Buettner E."/>
        </authorList>
    </citation>
    <scope>NUCLEOTIDE SEQUENCE</scope>
    <source>
        <strain evidence="2">VT141</strain>
    </source>
</reference>
<dbReference type="EMBL" id="JANIEX010000947">
    <property type="protein sequence ID" value="KAJ3561829.1"/>
    <property type="molecule type" value="Genomic_DNA"/>
</dbReference>
<protein>
    <submittedName>
        <fullName evidence="2">Uncharacterized protein</fullName>
    </submittedName>
</protein>
<organism evidence="2 3">
    <name type="scientific">Leucocoprinus birnbaumii</name>
    <dbReference type="NCBI Taxonomy" id="56174"/>
    <lineage>
        <taxon>Eukaryota</taxon>
        <taxon>Fungi</taxon>
        <taxon>Dikarya</taxon>
        <taxon>Basidiomycota</taxon>
        <taxon>Agaricomycotina</taxon>
        <taxon>Agaricomycetes</taxon>
        <taxon>Agaricomycetidae</taxon>
        <taxon>Agaricales</taxon>
        <taxon>Agaricineae</taxon>
        <taxon>Agaricaceae</taxon>
        <taxon>Leucocoprinus</taxon>
    </lineage>
</organism>
<evidence type="ECO:0000313" key="2">
    <source>
        <dbReference type="EMBL" id="KAJ3561829.1"/>
    </source>
</evidence>
<accession>A0AAD5VK74</accession>
<name>A0AAD5VK74_9AGAR</name>
<evidence type="ECO:0000313" key="3">
    <source>
        <dbReference type="Proteomes" id="UP001213000"/>
    </source>
</evidence>
<proteinExistence type="predicted"/>
<sequence length="349" mass="37962">MRQPDDTISSLDALASIHWHLGAAVEPLCRSNPTISNQPRENGLQKVGLAMRVQPLSPYPMRRPESNLEICQSQPNKALLSPINQARENRRGASLYSDCAPSVYSSASASLDVREDLRTASLTSDPMMPTTTPTSTAAKPARTSPLQVGQIRLLSLDKVDKQSSSRGDGLQITASQSVSATDVDPIYQSHLRIGRINFNLIKEGLTPEVWIRSPWKVGLHRQENSISPVSSRPSEDAGTPFVTVASSDDKCTRVILKPPTNLAKHRKKSTSVLSLIPHGPLLDGHLESLLAAQHSFSEPSPNSRESRGPNNYHTAISPAVPIIPPLSSPFSPPIINEPVQFSVVNRRIP</sequence>
<feature type="region of interest" description="Disordered" evidence="1">
    <location>
        <begin position="294"/>
        <end position="313"/>
    </location>
</feature>